<dbReference type="Proteomes" id="UP001396898">
    <property type="component" value="Unassembled WGS sequence"/>
</dbReference>
<organism evidence="3 4">
    <name type="scientific">Apiospora marii</name>
    <dbReference type="NCBI Taxonomy" id="335849"/>
    <lineage>
        <taxon>Eukaryota</taxon>
        <taxon>Fungi</taxon>
        <taxon>Dikarya</taxon>
        <taxon>Ascomycota</taxon>
        <taxon>Pezizomycotina</taxon>
        <taxon>Sordariomycetes</taxon>
        <taxon>Xylariomycetidae</taxon>
        <taxon>Amphisphaeriales</taxon>
        <taxon>Apiosporaceae</taxon>
        <taxon>Apiospora</taxon>
    </lineage>
</organism>
<evidence type="ECO:0000256" key="1">
    <source>
        <dbReference type="SAM" id="Coils"/>
    </source>
</evidence>
<evidence type="ECO:0008006" key="5">
    <source>
        <dbReference type="Google" id="ProtNLM"/>
    </source>
</evidence>
<comment type="caution">
    <text evidence="3">The sequence shown here is derived from an EMBL/GenBank/DDBJ whole genome shotgun (WGS) entry which is preliminary data.</text>
</comment>
<dbReference type="EMBL" id="JAQQWI010000002">
    <property type="protein sequence ID" value="KAK8037658.1"/>
    <property type="molecule type" value="Genomic_DNA"/>
</dbReference>
<feature type="compositionally biased region" description="Low complexity" evidence="2">
    <location>
        <begin position="307"/>
        <end position="316"/>
    </location>
</feature>
<evidence type="ECO:0000313" key="4">
    <source>
        <dbReference type="Proteomes" id="UP001396898"/>
    </source>
</evidence>
<gene>
    <name evidence="3" type="ORF">PG991_001004</name>
</gene>
<feature type="coiled-coil region" evidence="1">
    <location>
        <begin position="102"/>
        <end position="129"/>
    </location>
</feature>
<sequence>MSGFEVAGLVLGAIPLALELLKHYEDAAHRLNYWRKIQVEYLHCKGELELQVLLFKKNLRRLLLPLDMGDTEIDTLLANPNDPAWKDPSVESRLEARLQDTYRHYLEYVKRLEQTMKQLKDLLAVDSVEVQGHLAKPRDSWTFKGLKTKVLDSEWWGYEKYRIRFANSAKDRHRLLEELDKYNTKLEKILRTSDEDTRLVTDREHAIVDDKLCSFWIQATRIYSALSNHWDCGCESQADHSVRVALAHRIQSTQGFELAWTRTRPLLCDTCYLQIDKADSLIYALEKMSVHRSGAPQKPQPKKSSMKGKGAASGKSLRAAIPSVKISTPLVPAAGDMEIDKISTICASLHVFGKGCVGYIQDENSIYYVHQDPKPRKFAIALDDLVRSQLGQPPSRRQRCQISLAVASSFMQLLDTPWMPPNTHPEIVFTPDDKYYNPELVLEYASLPRQNAPTVVPKPSNSPPPTSDFFGPMEFLGVLLLEFCFWSLLEAHPLRASFPKAKTEMEKLAFDLAAAQSWRTKVLEHSGLDYKKAVDWCFQGHKDISSASWRKDMFRNVIQPLEQCHNFPGTPSHNHHLTITIGYAVYALSTLLVPIDVEANLRTPTAAPKPAYPSRSFDWPSKENTSFTEPLNIQPFSPVSILAATISFIPTRSSLTYLSGPPVMENTNEATKMPESKDETKTNGPCIVCGKKTERTCFTCGEDFVCSWPCNEADNLLAVHNPACDKHKETSADDLLSCIGGDRLPVRPQTVKDFGFDRCLVIEDKSQLMGTYRTLVTTFGVRAPKLHEWRVAQELHPNIAKIFGTERAKNNVPVVYLDWFKKHAYVFDGGLHGSFTGTQAKETGDFWPNLRGRLDRAFS</sequence>
<keyword evidence="1" id="KW-0175">Coiled coil</keyword>
<dbReference type="PANTHER" id="PTHR35186:SF4">
    <property type="entry name" value="PRION-INHIBITION AND PROPAGATION HELO DOMAIN-CONTAINING PROTEIN"/>
    <property type="match status" value="1"/>
</dbReference>
<proteinExistence type="predicted"/>
<reference evidence="3 4" key="1">
    <citation type="submission" date="2023-01" db="EMBL/GenBank/DDBJ databases">
        <title>Analysis of 21 Apiospora genomes using comparative genomics revels a genus with tremendous synthesis potential of carbohydrate active enzymes and secondary metabolites.</title>
        <authorList>
            <person name="Sorensen T."/>
        </authorList>
    </citation>
    <scope>NUCLEOTIDE SEQUENCE [LARGE SCALE GENOMIC DNA]</scope>
    <source>
        <strain evidence="3 4">CBS 20057</strain>
    </source>
</reference>
<accession>A0ABR1STJ0</accession>
<dbReference type="PANTHER" id="PTHR35186">
    <property type="entry name" value="ANK_REP_REGION DOMAIN-CONTAINING PROTEIN"/>
    <property type="match status" value="1"/>
</dbReference>
<evidence type="ECO:0000313" key="3">
    <source>
        <dbReference type="EMBL" id="KAK8037658.1"/>
    </source>
</evidence>
<protein>
    <recommendedName>
        <fullName evidence="5">MYND-type zinc finger protein samB</fullName>
    </recommendedName>
</protein>
<evidence type="ECO:0000256" key="2">
    <source>
        <dbReference type="SAM" id="MobiDB-lite"/>
    </source>
</evidence>
<name>A0ABR1STJ0_9PEZI</name>
<keyword evidence="4" id="KW-1185">Reference proteome</keyword>
<feature type="region of interest" description="Disordered" evidence="2">
    <location>
        <begin position="292"/>
        <end position="316"/>
    </location>
</feature>